<dbReference type="PANTHER" id="PTHR13524:SF2">
    <property type="entry name" value="MYOTUBULARIN-RELATED PROTEIN 14"/>
    <property type="match status" value="1"/>
</dbReference>
<evidence type="ECO:0000259" key="2">
    <source>
        <dbReference type="Pfam" id="PF06602"/>
    </source>
</evidence>
<evidence type="ECO:0000256" key="1">
    <source>
        <dbReference type="ARBA" id="ARBA00007471"/>
    </source>
</evidence>
<gene>
    <name evidence="4" type="ORF">FNK824_LOCUS15185</name>
    <name evidence="5" type="ORF">OTI717_LOCUS25164</name>
    <name evidence="3" type="ORF">SEV965_LOCUS17080</name>
</gene>
<dbReference type="GO" id="GO:0004438">
    <property type="term" value="F:phosphatidylinositol-3-phosphate phosphatase activity"/>
    <property type="evidence" value="ECO:0007669"/>
    <property type="project" value="InterPro"/>
</dbReference>
<evidence type="ECO:0000313" key="5">
    <source>
        <dbReference type="EMBL" id="CAF3927469.1"/>
    </source>
</evidence>
<dbReference type="EMBL" id="CAJNOU010000964">
    <property type="protein sequence ID" value="CAF1124397.1"/>
    <property type="molecule type" value="Genomic_DNA"/>
</dbReference>
<dbReference type="EMBL" id="CAJOAX010004923">
    <property type="protein sequence ID" value="CAF3927469.1"/>
    <property type="molecule type" value="Genomic_DNA"/>
</dbReference>
<dbReference type="InterPro" id="IPR010569">
    <property type="entry name" value="Myotubularin-like_Pase_dom"/>
</dbReference>
<reference evidence="3" key="1">
    <citation type="submission" date="2021-02" db="EMBL/GenBank/DDBJ databases">
        <authorList>
            <person name="Nowell W R."/>
        </authorList>
    </citation>
    <scope>NUCLEOTIDE SEQUENCE</scope>
</reference>
<dbReference type="InterPro" id="IPR029021">
    <property type="entry name" value="Prot-tyrosine_phosphatase-like"/>
</dbReference>
<accession>A0A814QS76</accession>
<dbReference type="InterPro" id="IPR039802">
    <property type="entry name" value="MTMR14"/>
</dbReference>
<feature type="domain" description="Myotubularin phosphatase" evidence="2">
    <location>
        <begin position="303"/>
        <end position="376"/>
    </location>
</feature>
<proteinExistence type="inferred from homology"/>
<dbReference type="Proteomes" id="UP000663889">
    <property type="component" value="Unassembled WGS sequence"/>
</dbReference>
<dbReference type="AlphaFoldDB" id="A0A814QS76"/>
<name>A0A814QS76_9BILA</name>
<comment type="similarity">
    <text evidence="1">Belongs to the protein-tyrosine phosphatase family. Non-receptor class myotubularin subfamily.</text>
</comment>
<organism evidence="3 6">
    <name type="scientific">Rotaria sordida</name>
    <dbReference type="NCBI Taxonomy" id="392033"/>
    <lineage>
        <taxon>Eukaryota</taxon>
        <taxon>Metazoa</taxon>
        <taxon>Spiralia</taxon>
        <taxon>Gnathifera</taxon>
        <taxon>Rotifera</taxon>
        <taxon>Eurotatoria</taxon>
        <taxon>Bdelloidea</taxon>
        <taxon>Philodinida</taxon>
        <taxon>Philodinidae</taxon>
        <taxon>Rotaria</taxon>
    </lineage>
</organism>
<dbReference type="EMBL" id="CAJOBE010002174">
    <property type="protein sequence ID" value="CAF3804211.1"/>
    <property type="molecule type" value="Genomic_DNA"/>
</dbReference>
<protein>
    <recommendedName>
        <fullName evidence="2">Myotubularin phosphatase domain-containing protein</fullName>
    </recommendedName>
</protein>
<dbReference type="PANTHER" id="PTHR13524">
    <property type="entry name" value="MYOTUBULARIN-RELATED"/>
    <property type="match status" value="1"/>
</dbReference>
<dbReference type="Pfam" id="PF06602">
    <property type="entry name" value="Myotub-related"/>
    <property type="match status" value="1"/>
</dbReference>
<evidence type="ECO:0000313" key="6">
    <source>
        <dbReference type="Proteomes" id="UP000663889"/>
    </source>
</evidence>
<dbReference type="Proteomes" id="UP000663874">
    <property type="component" value="Unassembled WGS sequence"/>
</dbReference>
<evidence type="ECO:0000313" key="4">
    <source>
        <dbReference type="EMBL" id="CAF3804211.1"/>
    </source>
</evidence>
<sequence>MAEFRDLSPCRSISTNDIINLLRISAQQQYNAKERCEMNIIVEQNARALFEQDYICEIILNTNGELSLSYPCNISVPVVDKWSKVQTSKIQSSVNIRDLFVRSRIARCRSRFVAPVIFVDGKYICRSSTLSSWAEIYSRSSMNRFIGTRNQSVVNPSTIDRTLTIDNDDTFDNVEQPEQRTIYDELRGADIDLLKIFDVGSIVNLMVQKKYTLFGMKLTGSEKFDKYNRYGSFEMILLPYPGCEHFRELVTVKYNAELMFYKWSLPKNDAIPEIPIHLSSCLYTDWSFWRTWNSVELTKNYLQIILHQLETNKCGILIHCLSGWDRTPLFISLLRLSLWADGCIHQSLTVEEILYLTLAYDWYLFGHNLSERLKFDEEILYFTFIMLPHLVENEFVFQPSNITNRQSILVATEPNSHCSSGYHCIYPDIGKDSTKKTIRKEKLLAVSNLFHVCYLTVVPNDSNKLDPQRLGLHVARSIKNFFIR</sequence>
<evidence type="ECO:0000313" key="3">
    <source>
        <dbReference type="EMBL" id="CAF1124397.1"/>
    </source>
</evidence>
<dbReference type="Proteomes" id="UP000663823">
    <property type="component" value="Unassembled WGS sequence"/>
</dbReference>
<dbReference type="InterPro" id="IPR016130">
    <property type="entry name" value="Tyr_Pase_AS"/>
</dbReference>
<comment type="caution">
    <text evidence="3">The sequence shown here is derived from an EMBL/GenBank/DDBJ whole genome shotgun (WGS) entry which is preliminary data.</text>
</comment>
<dbReference type="SUPFAM" id="SSF52799">
    <property type="entry name" value="(Phosphotyrosine protein) phosphatases II"/>
    <property type="match status" value="1"/>
</dbReference>
<dbReference type="PROSITE" id="PS00383">
    <property type="entry name" value="TYR_PHOSPHATASE_1"/>
    <property type="match status" value="1"/>
</dbReference>